<keyword evidence="2" id="KW-1185">Reference proteome</keyword>
<organism evidence="1 2">
    <name type="scientific">Camellia lanceoleosa</name>
    <dbReference type="NCBI Taxonomy" id="1840588"/>
    <lineage>
        <taxon>Eukaryota</taxon>
        <taxon>Viridiplantae</taxon>
        <taxon>Streptophyta</taxon>
        <taxon>Embryophyta</taxon>
        <taxon>Tracheophyta</taxon>
        <taxon>Spermatophyta</taxon>
        <taxon>Magnoliopsida</taxon>
        <taxon>eudicotyledons</taxon>
        <taxon>Gunneridae</taxon>
        <taxon>Pentapetalae</taxon>
        <taxon>asterids</taxon>
        <taxon>Ericales</taxon>
        <taxon>Theaceae</taxon>
        <taxon>Camellia</taxon>
    </lineage>
</organism>
<reference evidence="1 2" key="1">
    <citation type="journal article" date="2022" name="Plant J.">
        <title>Chromosome-level genome of Camellia lanceoleosa provides a valuable resource for understanding genome evolution and self-incompatibility.</title>
        <authorList>
            <person name="Gong W."/>
            <person name="Xiao S."/>
            <person name="Wang L."/>
            <person name="Liao Z."/>
            <person name="Chang Y."/>
            <person name="Mo W."/>
            <person name="Hu G."/>
            <person name="Li W."/>
            <person name="Zhao G."/>
            <person name="Zhu H."/>
            <person name="Hu X."/>
            <person name="Ji K."/>
            <person name="Xiang X."/>
            <person name="Song Q."/>
            <person name="Yuan D."/>
            <person name="Jin S."/>
            <person name="Zhang L."/>
        </authorList>
    </citation>
    <scope>NUCLEOTIDE SEQUENCE [LARGE SCALE GENOMIC DNA]</scope>
    <source>
        <strain evidence="1">SQ_2022a</strain>
    </source>
</reference>
<proteinExistence type="predicted"/>
<evidence type="ECO:0000313" key="1">
    <source>
        <dbReference type="EMBL" id="KAI7995261.1"/>
    </source>
</evidence>
<gene>
    <name evidence="1" type="ORF">LOK49_LG11G00534</name>
</gene>
<accession>A0ACC0G2E4</accession>
<dbReference type="Proteomes" id="UP001060215">
    <property type="component" value="Chromosome 12"/>
</dbReference>
<protein>
    <submittedName>
        <fullName evidence="1">RanBP2-type zinc finger protein</fullName>
    </submittedName>
</protein>
<dbReference type="EMBL" id="CM045769">
    <property type="protein sequence ID" value="KAI7995261.1"/>
    <property type="molecule type" value="Genomic_DNA"/>
</dbReference>
<name>A0ACC0G2E4_9ERIC</name>
<comment type="caution">
    <text evidence="1">The sequence shown here is derived from an EMBL/GenBank/DDBJ whole genome shotgun (WGS) entry which is preliminary data.</text>
</comment>
<sequence length="268" mass="30151">MRSQPSSSETNVSGRISWSPNDIYSQVMGKERYDCVQGLGFGPTPSKHGFMCNSFDHLRMVSNEERMRDKDTVIELKEEVKSQEWVANFRFFVGLLVNFGQVLDLVVIGKMTGPALVVEISNFHLERLAICATVLNRGQQITTHSSVCIYFHYIILACHLHFVLSWLINMFYEIYCKAHSTHVWLLILSPLCRLWCTLIDVYGCVPPYGSSLFNGSSMSPYDVPFSRGSTYPYNYGICLSGGSLYRPLHIASPTPYSIGSMMGNGPKA</sequence>
<evidence type="ECO:0000313" key="2">
    <source>
        <dbReference type="Proteomes" id="UP001060215"/>
    </source>
</evidence>